<organism evidence="1 2">
    <name type="scientific">Racocetra persica</name>
    <dbReference type="NCBI Taxonomy" id="160502"/>
    <lineage>
        <taxon>Eukaryota</taxon>
        <taxon>Fungi</taxon>
        <taxon>Fungi incertae sedis</taxon>
        <taxon>Mucoromycota</taxon>
        <taxon>Glomeromycotina</taxon>
        <taxon>Glomeromycetes</taxon>
        <taxon>Diversisporales</taxon>
        <taxon>Gigasporaceae</taxon>
        <taxon>Racocetra</taxon>
    </lineage>
</organism>
<dbReference type="Proteomes" id="UP000789920">
    <property type="component" value="Unassembled WGS sequence"/>
</dbReference>
<keyword evidence="2" id="KW-1185">Reference proteome</keyword>
<reference evidence="1" key="1">
    <citation type="submission" date="2021-06" db="EMBL/GenBank/DDBJ databases">
        <authorList>
            <person name="Kallberg Y."/>
            <person name="Tangrot J."/>
            <person name="Rosling A."/>
        </authorList>
    </citation>
    <scope>NUCLEOTIDE SEQUENCE</scope>
    <source>
        <strain evidence="1">MA461A</strain>
    </source>
</reference>
<evidence type="ECO:0000313" key="1">
    <source>
        <dbReference type="EMBL" id="CAG8634609.1"/>
    </source>
</evidence>
<protein>
    <submittedName>
        <fullName evidence="1">26452_t:CDS:1</fullName>
    </submittedName>
</protein>
<accession>A0ACA9N739</accession>
<sequence length="84" mass="9466">MPTLTKLPSVEIQTAQRLPNNTFQQPIAPLSENNLNNLAKQLKTKDKNRQHLLVQSIGLNGSNSHKKYRMQTATEDNYNSDSST</sequence>
<comment type="caution">
    <text evidence="1">The sequence shown here is derived from an EMBL/GenBank/DDBJ whole genome shotgun (WGS) entry which is preliminary data.</text>
</comment>
<feature type="non-terminal residue" evidence="1">
    <location>
        <position position="84"/>
    </location>
</feature>
<name>A0ACA9N739_9GLOM</name>
<proteinExistence type="predicted"/>
<gene>
    <name evidence="1" type="ORF">RPERSI_LOCUS7244</name>
</gene>
<evidence type="ECO:0000313" key="2">
    <source>
        <dbReference type="Proteomes" id="UP000789920"/>
    </source>
</evidence>
<dbReference type="EMBL" id="CAJVQC010012098">
    <property type="protein sequence ID" value="CAG8634609.1"/>
    <property type="molecule type" value="Genomic_DNA"/>
</dbReference>